<proteinExistence type="predicted"/>
<evidence type="ECO:0000313" key="5">
    <source>
        <dbReference type="Proteomes" id="UP001172457"/>
    </source>
</evidence>
<keyword evidence="5" id="KW-1185">Reference proteome</keyword>
<dbReference type="Gene3D" id="4.10.60.10">
    <property type="entry name" value="Zinc finger, CCHC-type"/>
    <property type="match status" value="1"/>
</dbReference>
<comment type="caution">
    <text evidence="4">The sequence shown here is derived from an EMBL/GenBank/DDBJ whole genome shotgun (WGS) entry which is preliminary data.</text>
</comment>
<dbReference type="Pfam" id="PF00098">
    <property type="entry name" value="zf-CCHC"/>
    <property type="match status" value="2"/>
</dbReference>
<name>A0AA38W557_9ASTR</name>
<gene>
    <name evidence="4" type="ORF">OSB04_019565</name>
</gene>
<keyword evidence="1" id="KW-0479">Metal-binding</keyword>
<dbReference type="SMART" id="SM00343">
    <property type="entry name" value="ZnF_C2HC"/>
    <property type="match status" value="2"/>
</dbReference>
<organism evidence="4 5">
    <name type="scientific">Centaurea solstitialis</name>
    <name type="common">yellow star-thistle</name>
    <dbReference type="NCBI Taxonomy" id="347529"/>
    <lineage>
        <taxon>Eukaryota</taxon>
        <taxon>Viridiplantae</taxon>
        <taxon>Streptophyta</taxon>
        <taxon>Embryophyta</taxon>
        <taxon>Tracheophyta</taxon>
        <taxon>Spermatophyta</taxon>
        <taxon>Magnoliopsida</taxon>
        <taxon>eudicotyledons</taxon>
        <taxon>Gunneridae</taxon>
        <taxon>Pentapetalae</taxon>
        <taxon>asterids</taxon>
        <taxon>campanulids</taxon>
        <taxon>Asterales</taxon>
        <taxon>Asteraceae</taxon>
        <taxon>Carduoideae</taxon>
        <taxon>Cardueae</taxon>
        <taxon>Centaureinae</taxon>
        <taxon>Centaurea</taxon>
    </lineage>
</organism>
<dbReference type="InterPro" id="IPR001878">
    <property type="entry name" value="Znf_CCHC"/>
</dbReference>
<dbReference type="Proteomes" id="UP001172457">
    <property type="component" value="Chromosome 5"/>
</dbReference>
<keyword evidence="1" id="KW-0863">Zinc-finger</keyword>
<feature type="domain" description="CCHC-type" evidence="3">
    <location>
        <begin position="246"/>
        <end position="260"/>
    </location>
</feature>
<sequence length="418" mass="45148">MVTTRRNQGSGGSETPDLMDLIGSEVNEVLHQLLPGLFAQMKDELLQAFDERIEAAFIARGSGTGSTSQSQGRTSTFKDFMACQPPHFEGRKDPIACFRWVAAVEGAFRTSGCPEGMKVLLDEQLAPRIEKERITAEFLNLKQTTESVNKITDQFLEKSLFCPDYVSTDAMKMFRYRGVLKTDPRVPRTRELFLEEQQQGKRKAEQEPVPGKKLKGQRSDGSKGYPGCSKCGKNHSGECRLPEPVCFKCGKPGHRSRECRVEPRTCFRCFQPGHIKPNCPQLVGAAAAATPAPTPLMITDGATGKESGSTTGGRGRVFQLTAGEAEADPDMVAGGLAPELYREVGCGVRTEGSVAASEGFRVDPGTGRESAREVSRTFLGLISGTKSCASSLNVSLTPLVVYPFPGASVSKDKGKAPA</sequence>
<dbReference type="PROSITE" id="PS50158">
    <property type="entry name" value="ZF_CCHC"/>
    <property type="match status" value="2"/>
</dbReference>
<dbReference type="EMBL" id="JARYMX010000005">
    <property type="protein sequence ID" value="KAJ9547022.1"/>
    <property type="molecule type" value="Genomic_DNA"/>
</dbReference>
<evidence type="ECO:0000256" key="2">
    <source>
        <dbReference type="SAM" id="MobiDB-lite"/>
    </source>
</evidence>
<dbReference type="GO" id="GO:0003676">
    <property type="term" value="F:nucleic acid binding"/>
    <property type="evidence" value="ECO:0007669"/>
    <property type="project" value="InterPro"/>
</dbReference>
<evidence type="ECO:0000259" key="3">
    <source>
        <dbReference type="PROSITE" id="PS50158"/>
    </source>
</evidence>
<dbReference type="AlphaFoldDB" id="A0AA38W557"/>
<dbReference type="InterPro" id="IPR036875">
    <property type="entry name" value="Znf_CCHC_sf"/>
</dbReference>
<evidence type="ECO:0000256" key="1">
    <source>
        <dbReference type="PROSITE-ProRule" id="PRU00047"/>
    </source>
</evidence>
<reference evidence="4" key="1">
    <citation type="submission" date="2023-03" db="EMBL/GenBank/DDBJ databases">
        <title>Chromosome-scale reference genome and RAD-based genetic map of yellow starthistle (Centaurea solstitialis) reveal putative structural variation and QTLs associated with invader traits.</title>
        <authorList>
            <person name="Reatini B."/>
            <person name="Cang F.A."/>
            <person name="Jiang Q."/>
            <person name="Mckibben M.T.W."/>
            <person name="Barker M.S."/>
            <person name="Rieseberg L.H."/>
            <person name="Dlugosch K.M."/>
        </authorList>
    </citation>
    <scope>NUCLEOTIDE SEQUENCE</scope>
    <source>
        <strain evidence="4">CAN-66</strain>
        <tissue evidence="4">Leaf</tissue>
    </source>
</reference>
<feature type="domain" description="CCHC-type" evidence="3">
    <location>
        <begin position="266"/>
        <end position="281"/>
    </location>
</feature>
<dbReference type="SUPFAM" id="SSF57756">
    <property type="entry name" value="Retrovirus zinc finger-like domains"/>
    <property type="match status" value="1"/>
</dbReference>
<dbReference type="GO" id="GO:0008270">
    <property type="term" value="F:zinc ion binding"/>
    <property type="evidence" value="ECO:0007669"/>
    <property type="project" value="UniProtKB-KW"/>
</dbReference>
<dbReference type="InterPro" id="IPR051714">
    <property type="entry name" value="Znf_CCHC_NABP"/>
</dbReference>
<protein>
    <recommendedName>
        <fullName evidence="3">CCHC-type domain-containing protein</fullName>
    </recommendedName>
</protein>
<keyword evidence="1" id="KW-0862">Zinc</keyword>
<dbReference type="PANTHER" id="PTHR23002">
    <property type="entry name" value="ZINC FINGER CCHC DOMAIN CONTAINING PROTEIN"/>
    <property type="match status" value="1"/>
</dbReference>
<feature type="compositionally biased region" description="Basic and acidic residues" evidence="2">
    <location>
        <begin position="195"/>
        <end position="206"/>
    </location>
</feature>
<accession>A0AA38W557</accession>
<feature type="region of interest" description="Disordered" evidence="2">
    <location>
        <begin position="195"/>
        <end position="226"/>
    </location>
</feature>
<evidence type="ECO:0000313" key="4">
    <source>
        <dbReference type="EMBL" id="KAJ9547022.1"/>
    </source>
</evidence>